<reference evidence="3" key="1">
    <citation type="submission" date="2018-06" db="EMBL/GenBank/DDBJ databases">
        <title>Genome assembly of Danube salmon.</title>
        <authorList>
            <person name="Macqueen D.J."/>
            <person name="Gundappa M.K."/>
        </authorList>
    </citation>
    <scope>NUCLEOTIDE SEQUENCE [LARGE SCALE GENOMIC DNA]</scope>
</reference>
<dbReference type="PANTHER" id="PTHR23030">
    <property type="entry name" value="PCD6 INTERACTING PROTEIN-RELATED"/>
    <property type="match status" value="1"/>
</dbReference>
<feature type="domain" description="ALIX V-shaped" evidence="1">
    <location>
        <begin position="32"/>
        <end position="103"/>
    </location>
</feature>
<evidence type="ECO:0000313" key="3">
    <source>
        <dbReference type="Proteomes" id="UP000314982"/>
    </source>
</evidence>
<dbReference type="Ensembl" id="ENSHHUT00000016653.1">
    <property type="protein sequence ID" value="ENSHHUP00000016088.1"/>
    <property type="gene ID" value="ENSHHUG00000010012.1"/>
</dbReference>
<proteinExistence type="predicted"/>
<dbReference type="GO" id="GO:0005768">
    <property type="term" value="C:endosome"/>
    <property type="evidence" value="ECO:0007669"/>
    <property type="project" value="TreeGrafter"/>
</dbReference>
<dbReference type="AlphaFoldDB" id="A0A4W5KGC2"/>
<accession>A0A4W5KGC2</accession>
<organism evidence="2 3">
    <name type="scientific">Hucho hucho</name>
    <name type="common">huchen</name>
    <dbReference type="NCBI Taxonomy" id="62062"/>
    <lineage>
        <taxon>Eukaryota</taxon>
        <taxon>Metazoa</taxon>
        <taxon>Chordata</taxon>
        <taxon>Craniata</taxon>
        <taxon>Vertebrata</taxon>
        <taxon>Euteleostomi</taxon>
        <taxon>Actinopterygii</taxon>
        <taxon>Neopterygii</taxon>
        <taxon>Teleostei</taxon>
        <taxon>Protacanthopterygii</taxon>
        <taxon>Salmoniformes</taxon>
        <taxon>Salmonidae</taxon>
        <taxon>Salmoninae</taxon>
        <taxon>Hucho</taxon>
    </lineage>
</organism>
<reference evidence="2" key="3">
    <citation type="submission" date="2025-09" db="UniProtKB">
        <authorList>
            <consortium name="Ensembl"/>
        </authorList>
    </citation>
    <scope>IDENTIFICATION</scope>
</reference>
<reference evidence="2" key="2">
    <citation type="submission" date="2025-08" db="UniProtKB">
        <authorList>
            <consortium name="Ensembl"/>
        </authorList>
    </citation>
    <scope>IDENTIFICATION</scope>
</reference>
<protein>
    <recommendedName>
        <fullName evidence="1">ALIX V-shaped domain-containing protein</fullName>
    </recommendedName>
</protein>
<dbReference type="Pfam" id="PF13949">
    <property type="entry name" value="ALIX_LYPXL_bnd"/>
    <property type="match status" value="1"/>
</dbReference>
<sequence length="172" mass="19530">HTHTHFPLILPSERFTFSILSFHLQLLVVSPQASHQEFSKLKQSNSEANDREEVLKKLASAHDSYVEITSNLREGTKFYNDLTEILLKFQNKCSDIVFARKTERDELLKDLQQSIAREPSAPSFNVPVYQTNPAPTAADPTPAPRTVFVSSQSSMGRWEDQIRGQLCTKEVI</sequence>
<dbReference type="PANTHER" id="PTHR23030:SF39">
    <property type="entry name" value="PROGRAMMED CELL DEATH 6-INTERACTING PROTEIN"/>
    <property type="match status" value="1"/>
</dbReference>
<dbReference type="Proteomes" id="UP000314982">
    <property type="component" value="Unassembled WGS sequence"/>
</dbReference>
<evidence type="ECO:0000313" key="2">
    <source>
        <dbReference type="Ensembl" id="ENSHHUP00000016088.1"/>
    </source>
</evidence>
<keyword evidence="3" id="KW-1185">Reference proteome</keyword>
<name>A0A4W5KGC2_9TELE</name>
<dbReference type="Gene3D" id="1.20.140.50">
    <property type="entry name" value="alix/aip1 like domains"/>
    <property type="match status" value="1"/>
</dbReference>
<evidence type="ECO:0000259" key="1">
    <source>
        <dbReference type="Pfam" id="PF13949"/>
    </source>
</evidence>
<dbReference type="GeneTree" id="ENSGT00940000163083"/>
<dbReference type="InterPro" id="IPR025304">
    <property type="entry name" value="ALIX_V_dom"/>
</dbReference>
<dbReference type="GO" id="GO:0000281">
    <property type="term" value="P:mitotic cytokinesis"/>
    <property type="evidence" value="ECO:0007669"/>
    <property type="project" value="TreeGrafter"/>
</dbReference>